<dbReference type="GO" id="GO:0005737">
    <property type="term" value="C:cytoplasm"/>
    <property type="evidence" value="ECO:0007669"/>
    <property type="project" value="TreeGrafter"/>
</dbReference>
<dbReference type="InterPro" id="IPR009091">
    <property type="entry name" value="RCC1/BLIP-II"/>
</dbReference>
<dbReference type="PRINTS" id="PR00633">
    <property type="entry name" value="RCCNDNSATION"/>
</dbReference>
<dbReference type="InterPro" id="IPR000408">
    <property type="entry name" value="Reg_chr_condens"/>
</dbReference>
<dbReference type="AlphaFoldDB" id="A0A2Z4FNE4"/>
<evidence type="ECO:0000256" key="1">
    <source>
        <dbReference type="SAM" id="MobiDB-lite"/>
    </source>
</evidence>
<accession>A0A2Z4FNE4</accession>
<dbReference type="InterPro" id="IPR051553">
    <property type="entry name" value="Ran_GTPase-activating"/>
</dbReference>
<name>A0A2Z4FNE4_9DELT</name>
<dbReference type="OrthoDB" id="9758365at2"/>
<reference evidence="2 3" key="1">
    <citation type="submission" date="2018-06" db="EMBL/GenBank/DDBJ databases">
        <title>Lujinxingia sediminis gen. nov. sp. nov., a new facultative anaerobic member of the class Deltaproteobacteria, and proposal of Lujinxingaceae fam. nov.</title>
        <authorList>
            <person name="Guo L.-Y."/>
            <person name="Li C.-M."/>
            <person name="Wang S."/>
            <person name="Du Z.-J."/>
        </authorList>
    </citation>
    <scope>NUCLEOTIDE SEQUENCE [LARGE SCALE GENOMIC DNA]</scope>
    <source>
        <strain evidence="2 3">FA350</strain>
    </source>
</reference>
<dbReference type="Gene3D" id="2.60.40.1080">
    <property type="match status" value="5"/>
</dbReference>
<evidence type="ECO:0000313" key="2">
    <source>
        <dbReference type="EMBL" id="AWV90541.1"/>
    </source>
</evidence>
<sequence>MKRDLLLYSLRLPLAIFVVCVGLLGASACAIYEDVEPLEEATTKDDDAGSEDTTAEKGDPDASDAADAALPIPVARVALEPALVDLGVGATRQLSVTLYGEGDEVLSGREVSWLSSKPEVASVDSSGLVEGLQLGEATIIAASGGHQAEAQVTVSVAVQTVVVSPEVAVIDVLDTVQLSAVLRDASGNELSGRQVDWRSEDAAIASVDAQGLVTGEGGGVVGIIAGVDGVEARAQVTVENVLTEVALSPEVSSIEVAETLQLSAIPKNIRGDVMPAGPVTWASSDPTVLSVSGDGLLTAHRGGLARISATIDAVTGSVEFSVNDPVREVEVTPSSQELEVTSTLQFSAELRDGAGNILTRSVQTTWESDSPGVATVDGGGRVVTQAAGRARISATAEGVEGAAVLTVVSRPRSLSVSPGFLKFHVGESRELLAEALDLAGRPVSGLEVAWSSPNPDAVRIGESSGMSARVDAISAGSVTLTASVDGGRVMAGVPVISLPAVASVRTVPDRVLLLVGDSAQLEALAHDQNDAVINGADVAWSSEMPSIATVDANGLVTAQALGTAQIVATVNGKKGRATVEVVQWQQLSAGNFYSCGVLSNGDAYCWGRNTTNGVLGTGNVDSGPDNQRLVGDQSAKEPVPVVGGVQFKTIAAGYFHTCGLTDVGKAYCWGAGDLGQLGQGAYSDSAAPVAVATTLRFEEIQIGEHHTCAIDTGSKLYCWGGNDVGQIGVGAGGLENYNLPQFIIDDVQAIAIGANHSCGLHSIGDVYCSGAGEFGQLGDGSNTSSVVPVRVSTPETFQKIAAGRNHTCGLNERKELYCWGHNQSSQLGDGGFVNRSTPVLADAPYRYSEFYLGGDSTCAKDGFDKVHCWGGNRFGDLGNGAANLVEPSRTLVSGDFAWLDLSLGVHHSCGQARNSTAALCWGDNRFGSVGNDGEMEVYVKPEPVSNP</sequence>
<dbReference type="Proteomes" id="UP000249799">
    <property type="component" value="Chromosome"/>
</dbReference>
<dbReference type="InterPro" id="IPR003343">
    <property type="entry name" value="Big_2"/>
</dbReference>
<dbReference type="EMBL" id="CP030032">
    <property type="protein sequence ID" value="AWV90541.1"/>
    <property type="molecule type" value="Genomic_DNA"/>
</dbReference>
<dbReference type="PANTHER" id="PTHR45982">
    <property type="entry name" value="REGULATOR OF CHROMOSOME CONDENSATION"/>
    <property type="match status" value="1"/>
</dbReference>
<evidence type="ECO:0000313" key="3">
    <source>
        <dbReference type="Proteomes" id="UP000249799"/>
    </source>
</evidence>
<dbReference type="Pfam" id="PF02368">
    <property type="entry name" value="Big_2"/>
    <property type="match status" value="5"/>
</dbReference>
<dbReference type="GO" id="GO:0005085">
    <property type="term" value="F:guanyl-nucleotide exchange factor activity"/>
    <property type="evidence" value="ECO:0007669"/>
    <property type="project" value="TreeGrafter"/>
</dbReference>
<dbReference type="PROSITE" id="PS50012">
    <property type="entry name" value="RCC1_3"/>
    <property type="match status" value="4"/>
</dbReference>
<gene>
    <name evidence="2" type="ORF">DN745_14880</name>
</gene>
<dbReference type="PANTHER" id="PTHR45982:SF1">
    <property type="entry name" value="REGULATOR OF CHROMOSOME CONDENSATION"/>
    <property type="match status" value="1"/>
</dbReference>
<dbReference type="SMART" id="SM00635">
    <property type="entry name" value="BID_2"/>
    <property type="match status" value="6"/>
</dbReference>
<dbReference type="Pfam" id="PF13540">
    <property type="entry name" value="RCC1_2"/>
    <property type="match status" value="3"/>
</dbReference>
<protein>
    <submittedName>
        <fullName evidence="2">Uncharacterized protein</fullName>
    </submittedName>
</protein>
<dbReference type="SUPFAM" id="SSF50985">
    <property type="entry name" value="RCC1/BLIP-II"/>
    <property type="match status" value="1"/>
</dbReference>
<dbReference type="InterPro" id="IPR008964">
    <property type="entry name" value="Invasin/intimin_cell_adhesion"/>
</dbReference>
<organism evidence="2 3">
    <name type="scientific">Bradymonas sediminis</name>
    <dbReference type="NCBI Taxonomy" id="1548548"/>
    <lineage>
        <taxon>Bacteria</taxon>
        <taxon>Deltaproteobacteria</taxon>
        <taxon>Bradymonadales</taxon>
        <taxon>Bradymonadaceae</taxon>
        <taxon>Bradymonas</taxon>
    </lineage>
</organism>
<dbReference type="KEGG" id="bsed:DN745_14880"/>
<proteinExistence type="predicted"/>
<keyword evidence="3" id="KW-1185">Reference proteome</keyword>
<dbReference type="PROSITE" id="PS51257">
    <property type="entry name" value="PROKAR_LIPOPROTEIN"/>
    <property type="match status" value="1"/>
</dbReference>
<dbReference type="Gene3D" id="2.130.10.30">
    <property type="entry name" value="Regulator of chromosome condensation 1/beta-lactamase-inhibitor protein II"/>
    <property type="match status" value="2"/>
</dbReference>
<dbReference type="RefSeq" id="WP_111336041.1">
    <property type="nucleotide sequence ID" value="NZ_CP030032.1"/>
</dbReference>
<dbReference type="SUPFAM" id="SSF49373">
    <property type="entry name" value="Invasin/intimin cell-adhesion fragments"/>
    <property type="match status" value="5"/>
</dbReference>
<feature type="region of interest" description="Disordered" evidence="1">
    <location>
        <begin position="40"/>
        <end position="65"/>
    </location>
</feature>
<dbReference type="Pfam" id="PF00415">
    <property type="entry name" value="RCC1"/>
    <property type="match status" value="1"/>
</dbReference>